<evidence type="ECO:0000256" key="4">
    <source>
        <dbReference type="ARBA" id="ARBA00022729"/>
    </source>
</evidence>
<dbReference type="PANTHER" id="PTHR30532">
    <property type="entry name" value="IRON III DICITRATE-BINDING PERIPLASMIC PROTEIN"/>
    <property type="match status" value="1"/>
</dbReference>
<dbReference type="CDD" id="cd01146">
    <property type="entry name" value="FhuD"/>
    <property type="match status" value="1"/>
</dbReference>
<reference evidence="7" key="2">
    <citation type="submission" date="2015-09" db="EMBL/GenBank/DDBJ databases">
        <title>Draft genome sequence of Mycobacterium neoaurum DSM 44074.</title>
        <authorList>
            <person name="Croce O."/>
            <person name="Robert C."/>
            <person name="Raoult D."/>
            <person name="Drancourt M."/>
        </authorList>
    </citation>
    <scope>NUCLEOTIDE SEQUENCE</scope>
    <source>
        <strain evidence="7">DSM 44074</strain>
    </source>
</reference>
<evidence type="ECO:0000256" key="5">
    <source>
        <dbReference type="SAM" id="MobiDB-lite"/>
    </source>
</evidence>
<dbReference type="PANTHER" id="PTHR30532:SF24">
    <property type="entry name" value="FERRIC ENTEROBACTIN-BINDING PERIPLASMIC PROTEIN FEPB"/>
    <property type="match status" value="1"/>
</dbReference>
<keyword evidence="4" id="KW-0732">Signal</keyword>
<comment type="similarity">
    <text evidence="2">Belongs to the bacterial solute-binding protein 8 family.</text>
</comment>
<dbReference type="Gene3D" id="3.40.50.1980">
    <property type="entry name" value="Nitrogenase molybdenum iron protein domain"/>
    <property type="match status" value="2"/>
</dbReference>
<sequence>MTMAATMPERQTSTDRRGGNGGRGRALMLFVMLFALVAAGCSSSQTDSATTSAQPSGSYPVTLDHRYGSTTLDQKPSRVVVIGLQEQDTLIALGTVPVAVMTWDGYFTTGVLGPWSKDLLGDRQAPAELPFAADGAPPYEEIANLKPDLIVGLYSDLTDTQYARLSQIAPTLAQPKDTNDYAATWEQITPILAQALDEKVKGDELLAQTREKIAETKSTYPQFEGKTGLSVYRNEDGYSVSAATDPRGQFLQMLGFTQSAAVKDALGENFDATISFERADLIDADVLVWEPKDVAALKAELAADPIFSRLRVAREDRSVFIQGGSDASCAYYFASVLSIPYLLDRLAPQLAVALDGNPDTVPAIVS</sequence>
<reference evidence="7" key="1">
    <citation type="submission" date="2014-05" db="EMBL/GenBank/DDBJ databases">
        <authorList>
            <person name="Urmite Genomes"/>
        </authorList>
    </citation>
    <scope>NUCLEOTIDE SEQUENCE</scope>
    <source>
        <strain evidence="7">DSM 44074</strain>
    </source>
</reference>
<protein>
    <submittedName>
        <fullName evidence="7">Periplasmic binding protein</fullName>
    </submittedName>
</protein>
<proteinExistence type="inferred from homology"/>
<gene>
    <name evidence="7" type="ORF">BN1047_03300</name>
</gene>
<organism evidence="7 8">
    <name type="scientific">Mycolicibacterium neoaurum</name>
    <name type="common">Mycobacterium neoaurum</name>
    <dbReference type="NCBI Taxonomy" id="1795"/>
    <lineage>
        <taxon>Bacteria</taxon>
        <taxon>Bacillati</taxon>
        <taxon>Actinomycetota</taxon>
        <taxon>Actinomycetes</taxon>
        <taxon>Mycobacteriales</taxon>
        <taxon>Mycobacteriaceae</taxon>
        <taxon>Mycolicibacterium</taxon>
    </lineage>
</organism>
<dbReference type="GO" id="GO:1901678">
    <property type="term" value="P:iron coordination entity transport"/>
    <property type="evidence" value="ECO:0007669"/>
    <property type="project" value="UniProtKB-ARBA"/>
</dbReference>
<dbReference type="PROSITE" id="PS50983">
    <property type="entry name" value="FE_B12_PBP"/>
    <property type="match status" value="1"/>
</dbReference>
<accession>A0AAV2WMH2</accession>
<feature type="domain" description="Fe/B12 periplasmic-binding" evidence="6">
    <location>
        <begin position="78"/>
        <end position="354"/>
    </location>
</feature>
<dbReference type="GO" id="GO:0030288">
    <property type="term" value="C:outer membrane-bounded periplasmic space"/>
    <property type="evidence" value="ECO:0007669"/>
    <property type="project" value="TreeGrafter"/>
</dbReference>
<dbReference type="Pfam" id="PF01497">
    <property type="entry name" value="Peripla_BP_2"/>
    <property type="match status" value="1"/>
</dbReference>
<dbReference type="InterPro" id="IPR051313">
    <property type="entry name" value="Bact_iron-sidero_bind"/>
</dbReference>
<evidence type="ECO:0000313" key="7">
    <source>
        <dbReference type="EMBL" id="CDQ45405.1"/>
    </source>
</evidence>
<feature type="region of interest" description="Disordered" evidence="5">
    <location>
        <begin position="1"/>
        <end position="21"/>
    </location>
</feature>
<dbReference type="SUPFAM" id="SSF53807">
    <property type="entry name" value="Helical backbone' metal receptor"/>
    <property type="match status" value="1"/>
</dbReference>
<evidence type="ECO:0000259" key="6">
    <source>
        <dbReference type="PROSITE" id="PS50983"/>
    </source>
</evidence>
<dbReference type="AlphaFoldDB" id="A0AAV2WMH2"/>
<evidence type="ECO:0000256" key="2">
    <source>
        <dbReference type="ARBA" id="ARBA00008814"/>
    </source>
</evidence>
<evidence type="ECO:0000256" key="1">
    <source>
        <dbReference type="ARBA" id="ARBA00004196"/>
    </source>
</evidence>
<keyword evidence="3" id="KW-0813">Transport</keyword>
<dbReference type="EMBL" id="LK021339">
    <property type="protein sequence ID" value="CDQ45405.1"/>
    <property type="molecule type" value="Genomic_DNA"/>
</dbReference>
<dbReference type="Proteomes" id="UP000028864">
    <property type="component" value="Unassembled WGS sequence"/>
</dbReference>
<name>A0AAV2WMH2_MYCNE</name>
<evidence type="ECO:0000313" key="8">
    <source>
        <dbReference type="Proteomes" id="UP000028864"/>
    </source>
</evidence>
<dbReference type="InterPro" id="IPR002491">
    <property type="entry name" value="ABC_transptr_periplasmic_BD"/>
</dbReference>
<comment type="subcellular location">
    <subcellularLocation>
        <location evidence="1">Cell envelope</location>
    </subcellularLocation>
</comment>
<evidence type="ECO:0000256" key="3">
    <source>
        <dbReference type="ARBA" id="ARBA00022448"/>
    </source>
</evidence>